<gene>
    <name evidence="5" type="ORF">GCM10010201_28210</name>
</gene>
<keyword evidence="6" id="KW-1185">Reference proteome</keyword>
<dbReference type="InterPro" id="IPR002734">
    <property type="entry name" value="RibDG_C"/>
</dbReference>
<evidence type="ECO:0000259" key="4">
    <source>
        <dbReference type="Pfam" id="PF01872"/>
    </source>
</evidence>
<protein>
    <recommendedName>
        <fullName evidence="4">Bacterial bifunctional deaminase-reductase C-terminal domain-containing protein</fullName>
    </recommendedName>
</protein>
<organism evidence="5 6">
    <name type="scientific">Pilimelia columellifera subsp. columellifera</name>
    <dbReference type="NCBI Taxonomy" id="706583"/>
    <lineage>
        <taxon>Bacteria</taxon>
        <taxon>Bacillati</taxon>
        <taxon>Actinomycetota</taxon>
        <taxon>Actinomycetes</taxon>
        <taxon>Micromonosporales</taxon>
        <taxon>Micromonosporaceae</taxon>
        <taxon>Pilimelia</taxon>
    </lineage>
</organism>
<reference evidence="6" key="1">
    <citation type="journal article" date="2019" name="Int. J. Syst. Evol. Microbiol.">
        <title>The Global Catalogue of Microorganisms (GCM) 10K type strain sequencing project: providing services to taxonomists for standard genome sequencing and annotation.</title>
        <authorList>
            <consortium name="The Broad Institute Genomics Platform"/>
            <consortium name="The Broad Institute Genome Sequencing Center for Infectious Disease"/>
            <person name="Wu L."/>
            <person name="Ma J."/>
        </authorList>
    </citation>
    <scope>NUCLEOTIDE SEQUENCE [LARGE SCALE GENOMIC DNA]</scope>
    <source>
        <strain evidence="6">JCM 3367</strain>
    </source>
</reference>
<comment type="caution">
    <text evidence="5">The sequence shown here is derived from an EMBL/GenBank/DDBJ whole genome shotgun (WGS) entry which is preliminary data.</text>
</comment>
<keyword evidence="2" id="KW-0521">NADP</keyword>
<dbReference type="Proteomes" id="UP001499978">
    <property type="component" value="Unassembled WGS sequence"/>
</dbReference>
<dbReference type="Pfam" id="PF01872">
    <property type="entry name" value="RibD_C"/>
    <property type="match status" value="1"/>
</dbReference>
<dbReference type="InterPro" id="IPR024072">
    <property type="entry name" value="DHFR-like_dom_sf"/>
</dbReference>
<evidence type="ECO:0000256" key="2">
    <source>
        <dbReference type="ARBA" id="ARBA00022857"/>
    </source>
</evidence>
<dbReference type="SUPFAM" id="SSF53597">
    <property type="entry name" value="Dihydrofolate reductase-like"/>
    <property type="match status" value="1"/>
</dbReference>
<dbReference type="Gene3D" id="3.40.430.10">
    <property type="entry name" value="Dihydrofolate Reductase, subunit A"/>
    <property type="match status" value="1"/>
</dbReference>
<dbReference type="PANTHER" id="PTHR38011">
    <property type="entry name" value="DIHYDROFOLATE REDUCTASE FAMILY PROTEIN (AFU_ORTHOLOGUE AFUA_8G06820)"/>
    <property type="match status" value="1"/>
</dbReference>
<comment type="pathway">
    <text evidence="1">Cofactor biosynthesis; riboflavin biosynthesis.</text>
</comment>
<evidence type="ECO:0000313" key="6">
    <source>
        <dbReference type="Proteomes" id="UP001499978"/>
    </source>
</evidence>
<sequence>MTERPYVLLSCAVSVDGYLDDATGKRLMLSNDEDFDRVDAVRATCDAILVGANTIRQDNPRLLVRSQERRDKRVSDGRTSSPLKVTITERGAVDPDAAFFSSGDGKVVYTSTNAHSKVVERLGVVADVVDAGDPLSFGRVLDDLAGRGVRRLMVEGGSTMHTQFLTHRLADELHLVIAPIFVGDSFAPRFVGDGQFPHHGDNRARLLENRSIGDCVLLRYGLSDRATS</sequence>
<evidence type="ECO:0000256" key="1">
    <source>
        <dbReference type="ARBA" id="ARBA00005104"/>
    </source>
</evidence>
<accession>A0ABP6AXZ5</accession>
<dbReference type="EMBL" id="BAAARY010000014">
    <property type="protein sequence ID" value="GAA2527741.1"/>
    <property type="molecule type" value="Genomic_DNA"/>
</dbReference>
<dbReference type="PANTHER" id="PTHR38011:SF7">
    <property type="entry name" value="2,5-DIAMINO-6-RIBOSYLAMINO-4(3H)-PYRIMIDINONE 5'-PHOSPHATE REDUCTASE"/>
    <property type="match status" value="1"/>
</dbReference>
<dbReference type="RefSeq" id="WP_344173175.1">
    <property type="nucleotide sequence ID" value="NZ_BAAARY010000014.1"/>
</dbReference>
<evidence type="ECO:0000256" key="3">
    <source>
        <dbReference type="ARBA" id="ARBA00023002"/>
    </source>
</evidence>
<proteinExistence type="predicted"/>
<keyword evidence="3" id="KW-0560">Oxidoreductase</keyword>
<dbReference type="InterPro" id="IPR050765">
    <property type="entry name" value="Riboflavin_Biosynth_HTPR"/>
</dbReference>
<evidence type="ECO:0000313" key="5">
    <source>
        <dbReference type="EMBL" id="GAA2527741.1"/>
    </source>
</evidence>
<feature type="domain" description="Bacterial bifunctional deaminase-reductase C-terminal" evidence="4">
    <location>
        <begin position="5"/>
        <end position="214"/>
    </location>
</feature>
<name>A0ABP6AXZ5_9ACTN</name>